<evidence type="ECO:0000313" key="2">
    <source>
        <dbReference type="EMBL" id="HJF08171.1"/>
    </source>
</evidence>
<evidence type="ECO:0000256" key="1">
    <source>
        <dbReference type="SAM" id="SignalP"/>
    </source>
</evidence>
<evidence type="ECO:0008006" key="4">
    <source>
        <dbReference type="Google" id="ProtNLM"/>
    </source>
</evidence>
<gene>
    <name evidence="2" type="ORF">K8U81_08290</name>
</gene>
<reference evidence="2" key="1">
    <citation type="journal article" date="2021" name="PeerJ">
        <title>Extensive microbial diversity within the chicken gut microbiome revealed by metagenomics and culture.</title>
        <authorList>
            <person name="Gilroy R."/>
            <person name="Ravi A."/>
            <person name="Getino M."/>
            <person name="Pursley I."/>
            <person name="Horton D.L."/>
            <person name="Alikhan N.F."/>
            <person name="Baker D."/>
            <person name="Gharbi K."/>
            <person name="Hall N."/>
            <person name="Watson M."/>
            <person name="Adriaenssens E.M."/>
            <person name="Foster-Nyarko E."/>
            <person name="Jarju S."/>
            <person name="Secka A."/>
            <person name="Antonio M."/>
            <person name="Oren A."/>
            <person name="Chaudhuri R.R."/>
            <person name="La Ragione R."/>
            <person name="Hildebrand F."/>
            <person name="Pallen M.J."/>
        </authorList>
    </citation>
    <scope>NUCLEOTIDE SEQUENCE</scope>
    <source>
        <strain evidence="2">CHK165-8395</strain>
    </source>
</reference>
<dbReference type="RefSeq" id="WP_410889643.1">
    <property type="nucleotide sequence ID" value="NZ_JBJHRK010000002.1"/>
</dbReference>
<comment type="caution">
    <text evidence="2">The sequence shown here is derived from an EMBL/GenBank/DDBJ whole genome shotgun (WGS) entry which is preliminary data.</text>
</comment>
<dbReference type="Proteomes" id="UP000718012">
    <property type="component" value="Unassembled WGS sequence"/>
</dbReference>
<proteinExistence type="predicted"/>
<sequence>MKKFILSSVVLLLFILISGCDKNDKNVEFSVYEFYFELVDENGNPFVDNMDDMETLADKMELKWLNPETSKYVECDYFDLKWGYMEDGHYYFSVNSTDVIGDGDDRTASFSFDLVCEDIFSEPVNIKTEWITSLPTYKLYYPLDKIYVNDVKAEVTDIDRGTITVPSVQTIYIPSIQIKVDTVKN</sequence>
<accession>A0A921K3J9</accession>
<organism evidence="2 3">
    <name type="scientific">Phocaeicola coprocola</name>
    <dbReference type="NCBI Taxonomy" id="310298"/>
    <lineage>
        <taxon>Bacteria</taxon>
        <taxon>Pseudomonadati</taxon>
        <taxon>Bacteroidota</taxon>
        <taxon>Bacteroidia</taxon>
        <taxon>Bacteroidales</taxon>
        <taxon>Bacteroidaceae</taxon>
        <taxon>Phocaeicola</taxon>
    </lineage>
</organism>
<keyword evidence="1" id="KW-0732">Signal</keyword>
<feature type="signal peptide" evidence="1">
    <location>
        <begin position="1"/>
        <end position="22"/>
    </location>
</feature>
<dbReference type="EMBL" id="DYXD01000183">
    <property type="protein sequence ID" value="HJF08171.1"/>
    <property type="molecule type" value="Genomic_DNA"/>
</dbReference>
<feature type="chain" id="PRO_5037726186" description="DUF4377 domain-containing protein" evidence="1">
    <location>
        <begin position="23"/>
        <end position="185"/>
    </location>
</feature>
<evidence type="ECO:0000313" key="3">
    <source>
        <dbReference type="Proteomes" id="UP000718012"/>
    </source>
</evidence>
<dbReference type="PROSITE" id="PS51257">
    <property type="entry name" value="PROKAR_LIPOPROTEIN"/>
    <property type="match status" value="1"/>
</dbReference>
<dbReference type="AlphaFoldDB" id="A0A921K3J9"/>
<name>A0A921K3J9_9BACT</name>
<protein>
    <recommendedName>
        <fullName evidence="4">DUF4377 domain-containing protein</fullName>
    </recommendedName>
</protein>
<reference evidence="2" key="2">
    <citation type="submission" date="2021-09" db="EMBL/GenBank/DDBJ databases">
        <authorList>
            <person name="Gilroy R."/>
        </authorList>
    </citation>
    <scope>NUCLEOTIDE SEQUENCE</scope>
    <source>
        <strain evidence="2">CHK165-8395</strain>
    </source>
</reference>